<protein>
    <submittedName>
        <fullName evidence="1">Uncharacterized protein</fullName>
    </submittedName>
</protein>
<dbReference type="RefSeq" id="WP_175230866.1">
    <property type="nucleotide sequence ID" value="NZ_CADIKH010000040.1"/>
</dbReference>
<proteinExistence type="predicted"/>
<gene>
    <name evidence="1" type="ORF">LMG29542_06067</name>
</gene>
<evidence type="ECO:0000313" key="2">
    <source>
        <dbReference type="Proteomes" id="UP000494363"/>
    </source>
</evidence>
<organism evidence="1 2">
    <name type="scientific">Paraburkholderia humisilvae</name>
    <dbReference type="NCBI Taxonomy" id="627669"/>
    <lineage>
        <taxon>Bacteria</taxon>
        <taxon>Pseudomonadati</taxon>
        <taxon>Pseudomonadota</taxon>
        <taxon>Betaproteobacteria</taxon>
        <taxon>Burkholderiales</taxon>
        <taxon>Burkholderiaceae</taxon>
        <taxon>Paraburkholderia</taxon>
    </lineage>
</organism>
<sequence length="260" mass="29690">MKLVSQENFSSSQKRFIESVKDSVNFISSQTDLVLGIKDIRSRHVIATDAYARLVGLLHGTDVTDRLDRDMPCDGTVQFADCYVREDQELLHHPDFNRKKAVLNVHEYSHGIDALIFEKYLLKHHVSDSIVGIIYTASRIGISKFLSLAPDYIREFGIGCSIEGVSGSLDIESFNLTSYEHEVGFLLAMNWDCAQIAHFMNTHHPTPKPRSQDTIYKCRNRICAKLDCHPTRLRDMLVEMRVHQKMPTSFFRRLIGSTSL</sequence>
<dbReference type="Proteomes" id="UP000494363">
    <property type="component" value="Unassembled WGS sequence"/>
</dbReference>
<accession>A0A6J5ETE6</accession>
<dbReference type="EMBL" id="CADIKH010000040">
    <property type="protein sequence ID" value="CAB3769234.1"/>
    <property type="molecule type" value="Genomic_DNA"/>
</dbReference>
<dbReference type="AlphaFoldDB" id="A0A6J5ETE6"/>
<evidence type="ECO:0000313" key="1">
    <source>
        <dbReference type="EMBL" id="CAB3769234.1"/>
    </source>
</evidence>
<keyword evidence="2" id="KW-1185">Reference proteome</keyword>
<reference evidence="1 2" key="1">
    <citation type="submission" date="2020-04" db="EMBL/GenBank/DDBJ databases">
        <authorList>
            <person name="De Canck E."/>
        </authorList>
    </citation>
    <scope>NUCLEOTIDE SEQUENCE [LARGE SCALE GENOMIC DNA]</scope>
    <source>
        <strain evidence="1 2">LMG 29542</strain>
    </source>
</reference>
<name>A0A6J5ETE6_9BURK</name>